<organism evidence="1 2">
    <name type="scientific">Methylorubrum rhodinum</name>
    <dbReference type="NCBI Taxonomy" id="29428"/>
    <lineage>
        <taxon>Bacteria</taxon>
        <taxon>Pseudomonadati</taxon>
        <taxon>Pseudomonadota</taxon>
        <taxon>Alphaproteobacteria</taxon>
        <taxon>Hyphomicrobiales</taxon>
        <taxon>Methylobacteriaceae</taxon>
        <taxon>Methylorubrum</taxon>
    </lineage>
</organism>
<accession>A0A840ZIU5</accession>
<keyword evidence="2" id="KW-1185">Reference proteome</keyword>
<dbReference type="EMBL" id="JACHOP010000009">
    <property type="protein sequence ID" value="MBB5757849.1"/>
    <property type="molecule type" value="Genomic_DNA"/>
</dbReference>
<dbReference type="Proteomes" id="UP000583454">
    <property type="component" value="Unassembled WGS sequence"/>
</dbReference>
<name>A0A840ZIU5_9HYPH</name>
<gene>
    <name evidence="1" type="ORF">HNR00_002565</name>
</gene>
<evidence type="ECO:0000313" key="1">
    <source>
        <dbReference type="EMBL" id="MBB5757849.1"/>
    </source>
</evidence>
<sequence length="72" mass="7918">MKKTVAYFRAKARTCRRLARSLGGEAVPAVAELEALAAEFEALAVKLETGASAMLDDRRDGFARREAALRRH</sequence>
<comment type="caution">
    <text evidence="1">The sequence shown here is derived from an EMBL/GenBank/DDBJ whole genome shotgun (WGS) entry which is preliminary data.</text>
</comment>
<protein>
    <submittedName>
        <fullName evidence="1">Uncharacterized protein</fullName>
    </submittedName>
</protein>
<dbReference type="AlphaFoldDB" id="A0A840ZIU5"/>
<reference evidence="1 2" key="1">
    <citation type="submission" date="2020-08" db="EMBL/GenBank/DDBJ databases">
        <title>Genomic Encyclopedia of Type Strains, Phase IV (KMG-IV): sequencing the most valuable type-strain genomes for metagenomic binning, comparative biology and taxonomic classification.</title>
        <authorList>
            <person name="Goeker M."/>
        </authorList>
    </citation>
    <scope>NUCLEOTIDE SEQUENCE [LARGE SCALE GENOMIC DNA]</scope>
    <source>
        <strain evidence="1 2">DSM 2163</strain>
    </source>
</reference>
<evidence type="ECO:0000313" key="2">
    <source>
        <dbReference type="Proteomes" id="UP000583454"/>
    </source>
</evidence>
<dbReference type="RefSeq" id="WP_183569745.1">
    <property type="nucleotide sequence ID" value="NZ_JACHOP010000009.1"/>
</dbReference>
<proteinExistence type="predicted"/>